<proteinExistence type="predicted"/>
<dbReference type="EMBL" id="JBBHJY010000011">
    <property type="protein sequence ID" value="MEJ6011863.1"/>
    <property type="molecule type" value="Genomic_DNA"/>
</dbReference>
<protein>
    <submittedName>
        <fullName evidence="1">Uncharacterized protein</fullName>
    </submittedName>
</protein>
<accession>A0ABU8SD17</accession>
<sequence length="68" mass="7452">MAATVTLKLTQDELEILSDALEADMEGYLEAAKEARGRNNAREEVATFTEAAERIQGVLTKVQALVEE</sequence>
<name>A0ABU8SD17_9SPHN</name>
<evidence type="ECO:0000313" key="2">
    <source>
        <dbReference type="Proteomes" id="UP001379235"/>
    </source>
</evidence>
<organism evidence="1 2">
    <name type="scientific">Novosphingobium aquae</name>
    <dbReference type="NCBI Taxonomy" id="3133435"/>
    <lineage>
        <taxon>Bacteria</taxon>
        <taxon>Pseudomonadati</taxon>
        <taxon>Pseudomonadota</taxon>
        <taxon>Alphaproteobacteria</taxon>
        <taxon>Sphingomonadales</taxon>
        <taxon>Sphingomonadaceae</taxon>
        <taxon>Novosphingobium</taxon>
    </lineage>
</organism>
<comment type="caution">
    <text evidence="1">The sequence shown here is derived from an EMBL/GenBank/DDBJ whole genome shotgun (WGS) entry which is preliminary data.</text>
</comment>
<keyword evidence="2" id="KW-1185">Reference proteome</keyword>
<dbReference type="RefSeq" id="WP_310530889.1">
    <property type="nucleotide sequence ID" value="NZ_JBBHJY010000011.1"/>
</dbReference>
<reference evidence="1 2" key="1">
    <citation type="submission" date="2024-03" db="EMBL/GenBank/DDBJ databases">
        <authorList>
            <person name="Jo J.-H."/>
        </authorList>
    </citation>
    <scope>NUCLEOTIDE SEQUENCE [LARGE SCALE GENOMIC DNA]</scope>
    <source>
        <strain evidence="1 2">AS3R-12</strain>
    </source>
</reference>
<evidence type="ECO:0000313" key="1">
    <source>
        <dbReference type="EMBL" id="MEJ6011863.1"/>
    </source>
</evidence>
<gene>
    <name evidence="1" type="ORF">WG900_18315</name>
</gene>
<dbReference type="Proteomes" id="UP001379235">
    <property type="component" value="Unassembled WGS sequence"/>
</dbReference>